<dbReference type="SMART" id="SM00448">
    <property type="entry name" value="REC"/>
    <property type="match status" value="1"/>
</dbReference>
<feature type="domain" description="Response regulatory" evidence="15">
    <location>
        <begin position="1097"/>
        <end position="1212"/>
    </location>
</feature>
<dbReference type="Proteomes" id="UP000636004">
    <property type="component" value="Unassembled WGS sequence"/>
</dbReference>
<dbReference type="Gene3D" id="1.10.10.60">
    <property type="entry name" value="Homeodomain-like"/>
    <property type="match status" value="1"/>
</dbReference>
<evidence type="ECO:0000256" key="1">
    <source>
        <dbReference type="ARBA" id="ARBA00000085"/>
    </source>
</evidence>
<organism evidence="16 17">
    <name type="scientific">Algibacter mikhailovii</name>
    <dbReference type="NCBI Taxonomy" id="425498"/>
    <lineage>
        <taxon>Bacteria</taxon>
        <taxon>Pseudomonadati</taxon>
        <taxon>Bacteroidota</taxon>
        <taxon>Flavobacteriia</taxon>
        <taxon>Flavobacteriales</taxon>
        <taxon>Flavobacteriaceae</taxon>
        <taxon>Algibacter</taxon>
    </lineage>
</organism>
<dbReference type="InterPro" id="IPR011006">
    <property type="entry name" value="CheY-like_superfamily"/>
</dbReference>
<evidence type="ECO:0000256" key="3">
    <source>
        <dbReference type="ARBA" id="ARBA00022553"/>
    </source>
</evidence>
<dbReference type="InterPro" id="IPR004358">
    <property type="entry name" value="Sig_transdc_His_kin-like_C"/>
</dbReference>
<keyword evidence="3 11" id="KW-0597">Phosphoprotein</keyword>
<dbReference type="PROSITE" id="PS50110">
    <property type="entry name" value="RESPONSE_REGULATORY"/>
    <property type="match status" value="1"/>
</dbReference>
<sequence>MKINEAEAQASYRFEHIDLPNEFSEVKAYKILEDSKGTIWFGFNNGLVVYDGYKGIKVDCVYEDGTKHAFGAVTSLVEDKNHKIWLGTSMGVFIYDPIKETSVYLKDSKINNKSCRSLSKSSKNEMLIGTDNGLFIYDTDGNFLEQYINHPGFKNSLSHNIVRCSYEDKSGNVWVGTFDKLNLLNRAKKQFSQFRLQKEDSLNHSNNLILSIEPFSKASDSILLVGTETGLCLFNTHNYQITQFSQNKSPKSISNSVVKTVCSVDDRVWLGTDLGLNVLDFNDNNFTKYFHEYNNSNSISNNVITDLLFDKQRNLWIATDSGVDKIYLNSNDILLNQFSKNGAFFREGVEVNGFSEQVNNKIWIATQVGAFEFDVSRNTYKQFLPPEILHNKVNQILYDKDGLVWMATTGGLNVYDPNLKTINTNVAKTEGVNILESNYITTVAQDSKGSIWIGTENKGLYKVIKKNKDNLEFINFKHDIGDENSLSSNSINDLAFDNNDNVWIATDNGLNCFNVFNGVIERFRDDSKFGQSPNENVSQVFVNKSNDVWVASYGGLYQWQSQLKKFKYYNNLPKHVTGVIEIDSMVYFAANKKLYSLNLKNYEFIKIPNNEIGLDHIEKVKLIKDNTILLTGKTGFSTLQTKDLKFKTDVSNVYWTNFSINNVEIKPYSEFDSRYIIDKHIDATNGVTLNYDENSFKVGFTSYAYNAIKETEYKYILEGYESKWNTTTDGQNYISYTQVRPGAFKLKVKASNNQGVFNGEERVLNITVKPPMHLSWWALLLYFIGFIGLILIYRLILINRERDKNELALEKLNNQKSAELIELKTRFFTNITHELKTPLTLIISPIDDLLTQPLEESTKKSLYLVKRNTDRLKKLVNQILDIRKIEAGAEKLRIQEYDIVKFSRQIVNQFEGNARKRNIFLQFKTNLETKVIWFDLEKVEKIIFNLLSNAFKFTPNTGSIIVSIELGKMYDNDDSVLISVSDTGQGIIEADQANIFDRFKSLSSSNYSNQKGTGIGLSLIYDYAKLHNGAIDFESHVDVGSKFIFTLPAMKRMLHDFDEVDQLEEDQIIDSEEEYTDIIEEIAEGVIDDKTKCDKLKALVVDDDPDMREFLVAGLSKKYEIFEAEDGQEGYNKAVKLMPDIIISDLMMPNIDGIAFCKKLKADLRISHIPFVLLTAKSGVDNKIIGIEIGADDYIQKPFNLDFLMARLDNLIIQRKSLRKFYLQQLQLEPTEITFNSTDEKFLIDLLAQVEKEIDNTDLSVKHLSELMGVSSSNLYRKIKVLTGQTATEFIRSIRLKRAAQLLGKGNLNVSEVMYMVGFTHRSYFTRCFKDVFGVSPKAYSKENNRD</sequence>
<evidence type="ECO:0000256" key="2">
    <source>
        <dbReference type="ARBA" id="ARBA00012438"/>
    </source>
</evidence>
<evidence type="ECO:0000313" key="17">
    <source>
        <dbReference type="Proteomes" id="UP000636004"/>
    </source>
</evidence>
<evidence type="ECO:0000256" key="9">
    <source>
        <dbReference type="ARBA" id="ARBA00023015"/>
    </source>
</evidence>
<dbReference type="InterPro" id="IPR011123">
    <property type="entry name" value="Y_Y_Y"/>
</dbReference>
<dbReference type="Gene3D" id="2.60.40.10">
    <property type="entry name" value="Immunoglobulins"/>
    <property type="match status" value="1"/>
</dbReference>
<proteinExistence type="predicted"/>
<dbReference type="SUPFAM" id="SSF46689">
    <property type="entry name" value="Homeodomain-like"/>
    <property type="match status" value="1"/>
</dbReference>
<evidence type="ECO:0000256" key="5">
    <source>
        <dbReference type="ARBA" id="ARBA00022741"/>
    </source>
</evidence>
<dbReference type="PANTHER" id="PTHR43547:SF2">
    <property type="entry name" value="HYBRID SIGNAL TRANSDUCTION HISTIDINE KINASE C"/>
    <property type="match status" value="1"/>
</dbReference>
<evidence type="ECO:0000256" key="10">
    <source>
        <dbReference type="ARBA" id="ARBA00023163"/>
    </source>
</evidence>
<dbReference type="InterPro" id="IPR036890">
    <property type="entry name" value="HATPase_C_sf"/>
</dbReference>
<dbReference type="SUPFAM" id="SSF52172">
    <property type="entry name" value="CheY-like"/>
    <property type="match status" value="1"/>
</dbReference>
<dbReference type="CDD" id="cd17574">
    <property type="entry name" value="REC_OmpR"/>
    <property type="match status" value="1"/>
</dbReference>
<dbReference type="Pfam" id="PF00072">
    <property type="entry name" value="Response_reg"/>
    <property type="match status" value="1"/>
</dbReference>
<keyword evidence="17" id="KW-1185">Reference proteome</keyword>
<dbReference type="SMART" id="SM00388">
    <property type="entry name" value="HisKA"/>
    <property type="match status" value="1"/>
</dbReference>
<keyword evidence="10" id="KW-0804">Transcription</keyword>
<dbReference type="PROSITE" id="PS01124">
    <property type="entry name" value="HTH_ARAC_FAMILY_2"/>
    <property type="match status" value="1"/>
</dbReference>
<comment type="catalytic activity">
    <reaction evidence="1">
        <text>ATP + protein L-histidine = ADP + protein N-phospho-L-histidine.</text>
        <dbReference type="EC" id="2.7.13.3"/>
    </reaction>
</comment>
<dbReference type="Pfam" id="PF00512">
    <property type="entry name" value="HisKA"/>
    <property type="match status" value="1"/>
</dbReference>
<dbReference type="Pfam" id="PF12833">
    <property type="entry name" value="HTH_18"/>
    <property type="match status" value="1"/>
</dbReference>
<name>A0A918R6R1_9FLAO</name>
<reference evidence="16" key="1">
    <citation type="journal article" date="2014" name="Int. J. Syst. Evol. Microbiol.">
        <title>Complete genome sequence of Corynebacterium casei LMG S-19264T (=DSM 44701T), isolated from a smear-ripened cheese.</title>
        <authorList>
            <consortium name="US DOE Joint Genome Institute (JGI-PGF)"/>
            <person name="Walter F."/>
            <person name="Albersmeier A."/>
            <person name="Kalinowski J."/>
            <person name="Ruckert C."/>
        </authorList>
    </citation>
    <scope>NUCLEOTIDE SEQUENCE</scope>
    <source>
        <strain evidence="16">KCTC 12710</strain>
    </source>
</reference>
<dbReference type="SUPFAM" id="SSF63829">
    <property type="entry name" value="Calcium-dependent phosphotriesterase"/>
    <property type="match status" value="2"/>
</dbReference>
<comment type="caution">
    <text evidence="16">The sequence shown here is derived from an EMBL/GenBank/DDBJ whole genome shotgun (WGS) entry which is preliminary data.</text>
</comment>
<dbReference type="CDD" id="cd00082">
    <property type="entry name" value="HisKA"/>
    <property type="match status" value="1"/>
</dbReference>
<accession>A0A918R6R1</accession>
<dbReference type="PROSITE" id="PS50109">
    <property type="entry name" value="HIS_KIN"/>
    <property type="match status" value="1"/>
</dbReference>
<dbReference type="RefSeq" id="WP_189361542.1">
    <property type="nucleotide sequence ID" value="NZ_BMWZ01000006.1"/>
</dbReference>
<dbReference type="GO" id="GO:0003700">
    <property type="term" value="F:DNA-binding transcription factor activity"/>
    <property type="evidence" value="ECO:0007669"/>
    <property type="project" value="InterPro"/>
</dbReference>
<dbReference type="GO" id="GO:0000155">
    <property type="term" value="F:phosphorelay sensor kinase activity"/>
    <property type="evidence" value="ECO:0007669"/>
    <property type="project" value="InterPro"/>
</dbReference>
<evidence type="ECO:0000256" key="6">
    <source>
        <dbReference type="ARBA" id="ARBA00022777"/>
    </source>
</evidence>
<keyword evidence="8" id="KW-0902">Two-component regulatory system</keyword>
<dbReference type="InterPro" id="IPR001789">
    <property type="entry name" value="Sig_transdc_resp-reg_receiver"/>
</dbReference>
<dbReference type="Pfam" id="PF02518">
    <property type="entry name" value="HATPase_c"/>
    <property type="match status" value="1"/>
</dbReference>
<keyword evidence="12" id="KW-0812">Transmembrane</keyword>
<evidence type="ECO:0000256" key="11">
    <source>
        <dbReference type="PROSITE-ProRule" id="PRU00169"/>
    </source>
</evidence>
<dbReference type="GO" id="GO:0043565">
    <property type="term" value="F:sequence-specific DNA binding"/>
    <property type="evidence" value="ECO:0007669"/>
    <property type="project" value="InterPro"/>
</dbReference>
<feature type="transmembrane region" description="Helical" evidence="12">
    <location>
        <begin position="774"/>
        <end position="796"/>
    </location>
</feature>
<dbReference type="SUPFAM" id="SSF47384">
    <property type="entry name" value="Homodimeric domain of signal transducing histidine kinase"/>
    <property type="match status" value="1"/>
</dbReference>
<keyword evidence="12" id="KW-0472">Membrane</keyword>
<dbReference type="EMBL" id="BMWZ01000006">
    <property type="protein sequence ID" value="GGZ87310.1"/>
    <property type="molecule type" value="Genomic_DNA"/>
</dbReference>
<dbReference type="GO" id="GO:0005524">
    <property type="term" value="F:ATP binding"/>
    <property type="evidence" value="ECO:0007669"/>
    <property type="project" value="UniProtKB-KW"/>
</dbReference>
<reference evidence="16" key="2">
    <citation type="submission" date="2020-09" db="EMBL/GenBank/DDBJ databases">
        <authorList>
            <person name="Sun Q."/>
            <person name="Kim S."/>
        </authorList>
    </citation>
    <scope>NUCLEOTIDE SEQUENCE</scope>
    <source>
        <strain evidence="16">KCTC 12710</strain>
    </source>
</reference>
<dbReference type="Gene3D" id="3.40.50.2300">
    <property type="match status" value="1"/>
</dbReference>
<evidence type="ECO:0000259" key="15">
    <source>
        <dbReference type="PROSITE" id="PS50110"/>
    </source>
</evidence>
<dbReference type="Gene3D" id="3.30.565.10">
    <property type="entry name" value="Histidine kinase-like ATPase, C-terminal domain"/>
    <property type="match status" value="1"/>
</dbReference>
<keyword evidence="7" id="KW-0067">ATP-binding</keyword>
<dbReference type="SMART" id="SM00342">
    <property type="entry name" value="HTH_ARAC"/>
    <property type="match status" value="1"/>
</dbReference>
<dbReference type="FunFam" id="3.30.565.10:FF:000037">
    <property type="entry name" value="Hybrid sensor histidine kinase/response regulator"/>
    <property type="match status" value="1"/>
</dbReference>
<evidence type="ECO:0000256" key="4">
    <source>
        <dbReference type="ARBA" id="ARBA00022679"/>
    </source>
</evidence>
<keyword evidence="4" id="KW-0808">Transferase</keyword>
<keyword evidence="12" id="KW-1133">Transmembrane helix</keyword>
<dbReference type="InterPro" id="IPR036097">
    <property type="entry name" value="HisK_dim/P_sf"/>
</dbReference>
<dbReference type="InterPro" id="IPR003594">
    <property type="entry name" value="HATPase_dom"/>
</dbReference>
<evidence type="ECO:0000256" key="8">
    <source>
        <dbReference type="ARBA" id="ARBA00023012"/>
    </source>
</evidence>
<feature type="domain" description="Histidine kinase" evidence="14">
    <location>
        <begin position="830"/>
        <end position="1051"/>
    </location>
</feature>
<dbReference type="Pfam" id="PF07494">
    <property type="entry name" value="Reg_prop"/>
    <property type="match status" value="4"/>
</dbReference>
<evidence type="ECO:0000256" key="7">
    <source>
        <dbReference type="ARBA" id="ARBA00022840"/>
    </source>
</evidence>
<keyword evidence="9" id="KW-0805">Transcription regulation</keyword>
<dbReference type="InterPro" id="IPR003661">
    <property type="entry name" value="HisK_dim/P_dom"/>
</dbReference>
<evidence type="ECO:0000259" key="14">
    <source>
        <dbReference type="PROSITE" id="PS50109"/>
    </source>
</evidence>
<dbReference type="Pfam" id="PF07495">
    <property type="entry name" value="Y_Y_Y"/>
    <property type="match status" value="1"/>
</dbReference>
<dbReference type="InterPro" id="IPR011110">
    <property type="entry name" value="Reg_prop"/>
</dbReference>
<evidence type="ECO:0000256" key="12">
    <source>
        <dbReference type="SAM" id="Phobius"/>
    </source>
</evidence>
<dbReference type="InterPro" id="IPR018060">
    <property type="entry name" value="HTH_AraC"/>
</dbReference>
<keyword evidence="5" id="KW-0547">Nucleotide-binding</keyword>
<dbReference type="SMART" id="SM00387">
    <property type="entry name" value="HATPase_c"/>
    <property type="match status" value="1"/>
</dbReference>
<feature type="domain" description="HTH araC/xylS-type" evidence="13">
    <location>
        <begin position="1244"/>
        <end position="1343"/>
    </location>
</feature>
<dbReference type="FunFam" id="1.10.287.130:FF:000045">
    <property type="entry name" value="Two-component system sensor histidine kinase/response regulator"/>
    <property type="match status" value="1"/>
</dbReference>
<dbReference type="Gene3D" id="2.130.10.10">
    <property type="entry name" value="YVTN repeat-like/Quinoprotein amine dehydrogenase"/>
    <property type="match status" value="4"/>
</dbReference>
<feature type="modified residue" description="4-aspartylphosphate" evidence="11">
    <location>
        <position position="1145"/>
    </location>
</feature>
<dbReference type="EC" id="2.7.13.3" evidence="2"/>
<dbReference type="Gene3D" id="1.10.287.130">
    <property type="match status" value="1"/>
</dbReference>
<evidence type="ECO:0000259" key="13">
    <source>
        <dbReference type="PROSITE" id="PS01124"/>
    </source>
</evidence>
<protein>
    <recommendedName>
        <fullName evidence="2">histidine kinase</fullName>
        <ecNumber evidence="2">2.7.13.3</ecNumber>
    </recommendedName>
</protein>
<evidence type="ECO:0000313" key="16">
    <source>
        <dbReference type="EMBL" id="GGZ87310.1"/>
    </source>
</evidence>
<dbReference type="SUPFAM" id="SSF101898">
    <property type="entry name" value="NHL repeat"/>
    <property type="match status" value="1"/>
</dbReference>
<dbReference type="SUPFAM" id="SSF55874">
    <property type="entry name" value="ATPase domain of HSP90 chaperone/DNA topoisomerase II/histidine kinase"/>
    <property type="match status" value="1"/>
</dbReference>
<dbReference type="InterPro" id="IPR015943">
    <property type="entry name" value="WD40/YVTN_repeat-like_dom_sf"/>
</dbReference>
<dbReference type="PRINTS" id="PR00344">
    <property type="entry name" value="BCTRLSENSOR"/>
</dbReference>
<gene>
    <name evidence="16" type="ORF">GCM10007028_26850</name>
</gene>
<dbReference type="PANTHER" id="PTHR43547">
    <property type="entry name" value="TWO-COMPONENT HISTIDINE KINASE"/>
    <property type="match status" value="1"/>
</dbReference>
<dbReference type="InterPro" id="IPR013783">
    <property type="entry name" value="Ig-like_fold"/>
</dbReference>
<dbReference type="InterPro" id="IPR009057">
    <property type="entry name" value="Homeodomain-like_sf"/>
</dbReference>
<dbReference type="InterPro" id="IPR005467">
    <property type="entry name" value="His_kinase_dom"/>
</dbReference>
<keyword evidence="6 16" id="KW-0418">Kinase</keyword>